<dbReference type="InterPro" id="IPR006483">
    <property type="entry name" value="CRISPR-assoc_Cas3_HD"/>
</dbReference>
<proteinExistence type="predicted"/>
<dbReference type="PROSITE" id="PS51643">
    <property type="entry name" value="HD_CAS3"/>
    <property type="match status" value="1"/>
</dbReference>
<evidence type="ECO:0000256" key="2">
    <source>
        <dbReference type="ARBA" id="ARBA00022801"/>
    </source>
</evidence>
<dbReference type="InterPro" id="IPR014001">
    <property type="entry name" value="Helicase_ATP-bd"/>
</dbReference>
<protein>
    <recommendedName>
        <fullName evidence="6">HD Cas3-type domain-containing protein</fullName>
    </recommendedName>
</protein>
<evidence type="ECO:0000256" key="4">
    <source>
        <dbReference type="ARBA" id="ARBA00022840"/>
    </source>
</evidence>
<dbReference type="GO" id="GO:0005524">
    <property type="term" value="F:ATP binding"/>
    <property type="evidence" value="ECO:0007669"/>
    <property type="project" value="UniProtKB-KW"/>
</dbReference>
<dbReference type="OrthoDB" id="9810236at2"/>
<dbReference type="AlphaFoldDB" id="A0A2N5JAJ7"/>
<evidence type="ECO:0000259" key="6">
    <source>
        <dbReference type="PROSITE" id="PS51643"/>
    </source>
</evidence>
<dbReference type="SUPFAM" id="SSF52540">
    <property type="entry name" value="P-loop containing nucleoside triphosphate hydrolases"/>
    <property type="match status" value="1"/>
</dbReference>
<sequence length="1021" mass="115226">MDTMIDETIATIIEERFERFIAAVHDGRRPYQWQKRLVLTIIGSGRWPDRLSAPTGSGKTMVIDVHVFLNALAGLSREDEESSDPELVAAVRGLCLETLPRRLVMTVNRRSLVDDQYDEAVELENRIRTVDREVDGRESCILSLIRHGLDAREGAIIQERGDAESYDSFRVTRLRGGEPVDHAIREWRYRPTACQVICATPDMFGSRLLFSGYGTTPQARPIEAGLLAYDTVLVADEAHLSRQLVQTAKSVKRLERSGNGVVLRGVSPLQVMSTTATQTISDDDLNVAVEESDFETDTDLCARLTKPKPVDIVTVDRKDLARAMAERCVAEYNAKSVVGCIVNSVKMAEEVMKAMRSIQKEWRKEGKTFRGEICSFVGPMRRYDKKQLTDSDLFEAIKGNEQAVESTNLHYVIATQTLEVGIDADFCTLITELPSASALVQRAGRVNRRGQRDSGRVIVFREPDLSKVKSIYTSDELQYAVQWLETFEGIDSGLSAWACTQNPPRPAELSRAALQRLESWDVENLSHTDEALAADVNLPFQGSSDINLWLRDDLLSEDIPDIGVVVRSLPENDTDALDLLEVARPVADEAFPVWNRSQFTEIEKQFDSRTPFRIFIVQAKETDEDSVTLWNPQLGALSDCLHSGDMLVVDESAPLFDVNLHVLKTKKGSCETDVYNRCQDQGVILSSDSDNDDDSGRLKRIFSAIRSKDASEASEEDSLKTDATDIKPYLLKDVLVDDADRRALHNAIQKAVGSLTKFVESYENVLTSRFVFPLIDAEEPQDSWLFIQFAEDSLDDVTQQEMRKTVSAREDEPVYLNTSDGHQRSVEHRVKCFLHTLGLPDELSHDVMVAALHHDDGKKDPRFQKLLHYRMPKPDEYGEMNYLAKSRYHSPVYEAGIRRELNLRGWRHEQRSAAECWAKHDSIGANDIELVTRLAGTSHGHGRSCFRDDAATLIPQYVLDHRDSDPMLDIDEIRSAAEELFDEGMWERIISHTNMRYRYWGIAYLEAILRSADITISAEGR</sequence>
<keyword evidence="3" id="KW-0347">Helicase</keyword>
<evidence type="ECO:0000313" key="7">
    <source>
        <dbReference type="EMBL" id="PLS31246.1"/>
    </source>
</evidence>
<organism evidence="7 8">
    <name type="scientific">Bifidobacterium margollesii</name>
    <dbReference type="NCBI Taxonomy" id="2020964"/>
    <lineage>
        <taxon>Bacteria</taxon>
        <taxon>Bacillati</taxon>
        <taxon>Actinomycetota</taxon>
        <taxon>Actinomycetes</taxon>
        <taxon>Bifidobacteriales</taxon>
        <taxon>Bifidobacteriaceae</taxon>
        <taxon>Bifidobacterium</taxon>
    </lineage>
</organism>
<feature type="domain" description="HD Cas3-type" evidence="6">
    <location>
        <begin position="823"/>
        <end position="1015"/>
    </location>
</feature>
<dbReference type="Gene3D" id="3.40.50.300">
    <property type="entry name" value="P-loop containing nucleotide triphosphate hydrolases"/>
    <property type="match status" value="2"/>
</dbReference>
<dbReference type="InterPro" id="IPR027417">
    <property type="entry name" value="P-loop_NTPase"/>
</dbReference>
<keyword evidence="4" id="KW-0067">ATP-binding</keyword>
<dbReference type="GO" id="GO:0051607">
    <property type="term" value="P:defense response to virus"/>
    <property type="evidence" value="ECO:0007669"/>
    <property type="project" value="UniProtKB-KW"/>
</dbReference>
<dbReference type="SMART" id="SM00487">
    <property type="entry name" value="DEXDc"/>
    <property type="match status" value="1"/>
</dbReference>
<dbReference type="Pfam" id="PF22590">
    <property type="entry name" value="Cas3-like_C_2"/>
    <property type="match status" value="1"/>
</dbReference>
<dbReference type="InterPro" id="IPR054712">
    <property type="entry name" value="Cas3-like_dom"/>
</dbReference>
<dbReference type="EMBL" id="NMWU01000015">
    <property type="protein sequence ID" value="PLS31246.1"/>
    <property type="molecule type" value="Genomic_DNA"/>
</dbReference>
<dbReference type="GO" id="GO:0004386">
    <property type="term" value="F:helicase activity"/>
    <property type="evidence" value="ECO:0007669"/>
    <property type="project" value="UniProtKB-KW"/>
</dbReference>
<reference evidence="7 8" key="1">
    <citation type="submission" date="2017-07" db="EMBL/GenBank/DDBJ databases">
        <title>Bifidobacterium novel species.</title>
        <authorList>
            <person name="Lugli G.A."/>
            <person name="Milani C."/>
            <person name="Duranti S."/>
            <person name="Mangifesta M."/>
        </authorList>
    </citation>
    <scope>NUCLEOTIDE SEQUENCE [LARGE SCALE GENOMIC DNA]</scope>
    <source>
        <strain evidence="8">Uis1B</strain>
    </source>
</reference>
<name>A0A2N5JAJ7_9BIFI</name>
<keyword evidence="2" id="KW-0378">Hydrolase</keyword>
<evidence type="ECO:0000256" key="5">
    <source>
        <dbReference type="ARBA" id="ARBA00023118"/>
    </source>
</evidence>
<dbReference type="InterPro" id="IPR013444">
    <property type="entry name" value="Helicase_Cas3_CRISPR-ass_Anaes"/>
</dbReference>
<dbReference type="Proteomes" id="UP000235050">
    <property type="component" value="Unassembled WGS sequence"/>
</dbReference>
<keyword evidence="1" id="KW-0547">Nucleotide-binding</keyword>
<accession>A0A2N5JAJ7</accession>
<evidence type="ECO:0000256" key="3">
    <source>
        <dbReference type="ARBA" id="ARBA00022806"/>
    </source>
</evidence>
<gene>
    <name evidence="7" type="ORF">Uis1B_0990</name>
</gene>
<comment type="caution">
    <text evidence="7">The sequence shown here is derived from an EMBL/GenBank/DDBJ whole genome shotgun (WGS) entry which is preliminary data.</text>
</comment>
<evidence type="ECO:0000256" key="1">
    <source>
        <dbReference type="ARBA" id="ARBA00022741"/>
    </source>
</evidence>
<keyword evidence="8" id="KW-1185">Reference proteome</keyword>
<evidence type="ECO:0000313" key="8">
    <source>
        <dbReference type="Proteomes" id="UP000235050"/>
    </source>
</evidence>
<dbReference type="NCBIfam" id="TIGR02621">
    <property type="entry name" value="cas3_GSU0051"/>
    <property type="match status" value="1"/>
</dbReference>
<dbReference type="GO" id="GO:0016787">
    <property type="term" value="F:hydrolase activity"/>
    <property type="evidence" value="ECO:0007669"/>
    <property type="project" value="UniProtKB-KW"/>
</dbReference>
<keyword evidence="5" id="KW-0051">Antiviral defense</keyword>